<dbReference type="InterPro" id="IPR017871">
    <property type="entry name" value="ABC_transporter-like_CS"/>
</dbReference>
<organism evidence="9 10">
    <name type="scientific">Candidatus Afipia apatlaquensis</name>
    <dbReference type="NCBI Taxonomy" id="2712852"/>
    <lineage>
        <taxon>Bacteria</taxon>
        <taxon>Pseudomonadati</taxon>
        <taxon>Pseudomonadota</taxon>
        <taxon>Alphaproteobacteria</taxon>
        <taxon>Hyphomicrobiales</taxon>
        <taxon>Nitrobacteraceae</taxon>
        <taxon>Afipia</taxon>
    </lineage>
</organism>
<keyword evidence="6" id="KW-0406">Ion transport</keyword>
<keyword evidence="10" id="KW-1185">Reference proteome</keyword>
<evidence type="ECO:0000256" key="4">
    <source>
        <dbReference type="ARBA" id="ARBA00022840"/>
    </source>
</evidence>
<dbReference type="PROSITE" id="PS00211">
    <property type="entry name" value="ABC_TRANSPORTER_1"/>
    <property type="match status" value="1"/>
</dbReference>
<evidence type="ECO:0000259" key="8">
    <source>
        <dbReference type="PROSITE" id="PS50893"/>
    </source>
</evidence>
<keyword evidence="5" id="KW-0864">Zinc transport</keyword>
<keyword evidence="5" id="KW-0862">Zinc</keyword>
<evidence type="ECO:0000256" key="3">
    <source>
        <dbReference type="ARBA" id="ARBA00022741"/>
    </source>
</evidence>
<dbReference type="SMART" id="SM00382">
    <property type="entry name" value="AAA"/>
    <property type="match status" value="1"/>
</dbReference>
<dbReference type="Pfam" id="PF00005">
    <property type="entry name" value="ABC_tran"/>
    <property type="match status" value="1"/>
</dbReference>
<dbReference type="PANTHER" id="PTHR42734">
    <property type="entry name" value="METAL TRANSPORT SYSTEM ATP-BINDING PROTEIN TM_0124-RELATED"/>
    <property type="match status" value="1"/>
</dbReference>
<dbReference type="InterPro" id="IPR003593">
    <property type="entry name" value="AAA+_ATPase"/>
</dbReference>
<protein>
    <submittedName>
        <fullName evidence="9">Metal ABC transporter ATP-binding protein</fullName>
    </submittedName>
</protein>
<evidence type="ECO:0000256" key="7">
    <source>
        <dbReference type="ARBA" id="ARBA00024722"/>
    </source>
</evidence>
<dbReference type="InterPro" id="IPR050153">
    <property type="entry name" value="Metal_Ion_Import_ABC"/>
</dbReference>
<keyword evidence="3" id="KW-0547">Nucleotide-binding</keyword>
<evidence type="ECO:0000256" key="5">
    <source>
        <dbReference type="ARBA" id="ARBA00022906"/>
    </source>
</evidence>
<evidence type="ECO:0000313" key="10">
    <source>
        <dbReference type="Proteomes" id="UP000480266"/>
    </source>
</evidence>
<comment type="similarity">
    <text evidence="1">Belongs to the ABC transporter superfamily.</text>
</comment>
<dbReference type="GO" id="GO:0006829">
    <property type="term" value="P:zinc ion transport"/>
    <property type="evidence" value="ECO:0007669"/>
    <property type="project" value="UniProtKB-KW"/>
</dbReference>
<evidence type="ECO:0000256" key="6">
    <source>
        <dbReference type="ARBA" id="ARBA00023065"/>
    </source>
</evidence>
<dbReference type="PANTHER" id="PTHR42734:SF17">
    <property type="entry name" value="METAL TRANSPORT SYSTEM ATP-BINDING PROTEIN TM_0124-RELATED"/>
    <property type="match status" value="1"/>
</dbReference>
<dbReference type="SUPFAM" id="SSF52540">
    <property type="entry name" value="P-loop containing nucleoside triphosphate hydrolases"/>
    <property type="match status" value="1"/>
</dbReference>
<accession>A0A7C9VES1</accession>
<reference evidence="9" key="1">
    <citation type="submission" date="2020-02" db="EMBL/GenBank/DDBJ databases">
        <title>Draft genome sequence of Candidatus Afipia apatlaquensis IBT-C3, a potential strain for decolorization of textile dyes.</title>
        <authorList>
            <person name="Sanchez-Reyes A."/>
            <person name="Breton-Deval L."/>
            <person name="Mangelson H."/>
            <person name="Sanchez-Flores A."/>
        </authorList>
    </citation>
    <scope>NUCLEOTIDE SEQUENCE [LARGE SCALE GENOMIC DNA]</scope>
    <source>
        <strain evidence="9">IBT-C3</strain>
    </source>
</reference>
<dbReference type="Gene3D" id="3.40.50.300">
    <property type="entry name" value="P-loop containing nucleotide triphosphate hydrolases"/>
    <property type="match status" value="1"/>
</dbReference>
<dbReference type="GO" id="GO:0005524">
    <property type="term" value="F:ATP binding"/>
    <property type="evidence" value="ECO:0007669"/>
    <property type="project" value="UniProtKB-KW"/>
</dbReference>
<keyword evidence="4 9" id="KW-0067">ATP-binding</keyword>
<name>A0A7C9VES1_9BRAD</name>
<evidence type="ECO:0000256" key="1">
    <source>
        <dbReference type="ARBA" id="ARBA00005417"/>
    </source>
</evidence>
<comment type="caution">
    <text evidence="9">The sequence shown here is derived from an EMBL/GenBank/DDBJ whole genome shotgun (WGS) entry which is preliminary data.</text>
</comment>
<sequence length="216" mass="24188">MINIDNLTFSYTGKPPYAIKNLYLNIEDGSYTSILGENGSSKTTLIKLILGLLKPVKGTIKLNTDKIGYVPQRLESFNAQFPITVFEVLNIHRKVLKIKDNNIIDECLESVGMDKFKNSLIGNLSGGQMQKVFIARALMGNPELLIFDEPSTGIDVNSQKEIYRLITHLNRCHNITVVAVEHNLNAAINNSTHIYKMGGNICSMYTISEYKKSVNF</sequence>
<dbReference type="AlphaFoldDB" id="A0A7C9VES1"/>
<evidence type="ECO:0000313" key="9">
    <source>
        <dbReference type="EMBL" id="NGX95907.1"/>
    </source>
</evidence>
<gene>
    <name evidence="9" type="ORF">G4V63_11950</name>
</gene>
<dbReference type="InterPro" id="IPR003439">
    <property type="entry name" value="ABC_transporter-like_ATP-bd"/>
</dbReference>
<dbReference type="GO" id="GO:0016887">
    <property type="term" value="F:ATP hydrolysis activity"/>
    <property type="evidence" value="ECO:0007669"/>
    <property type="project" value="InterPro"/>
</dbReference>
<feature type="domain" description="ABC transporter" evidence="8">
    <location>
        <begin position="2"/>
        <end position="216"/>
    </location>
</feature>
<dbReference type="Proteomes" id="UP000480266">
    <property type="component" value="Unassembled WGS sequence"/>
</dbReference>
<evidence type="ECO:0000256" key="2">
    <source>
        <dbReference type="ARBA" id="ARBA00022448"/>
    </source>
</evidence>
<keyword evidence="2" id="KW-0813">Transport</keyword>
<comment type="function">
    <text evidence="7">Involved in beta-(1--&gt;2)glucan export. Transmembrane domains (TMD) form a pore in the inner membrane and the ATP-binding domain (NBD) is responsible for energy generation.</text>
</comment>
<proteinExistence type="inferred from homology"/>
<dbReference type="InterPro" id="IPR027417">
    <property type="entry name" value="P-loop_NTPase"/>
</dbReference>
<dbReference type="PROSITE" id="PS50893">
    <property type="entry name" value="ABC_TRANSPORTER_2"/>
    <property type="match status" value="1"/>
</dbReference>
<dbReference type="EMBL" id="JAAMRR010000625">
    <property type="protein sequence ID" value="NGX95907.1"/>
    <property type="molecule type" value="Genomic_DNA"/>
</dbReference>